<gene>
    <name evidence="2" type="ORF">VW35_02560</name>
</gene>
<protein>
    <submittedName>
        <fullName evidence="2">Uncharacterized protein</fullName>
    </submittedName>
</protein>
<reference evidence="2 3" key="1">
    <citation type="submission" date="2015-03" db="EMBL/GenBank/DDBJ databases">
        <authorList>
            <person name="Hassan Y.I."/>
            <person name="Lepp D."/>
            <person name="Zhou T."/>
        </authorList>
    </citation>
    <scope>NUCLEOTIDE SEQUENCE [LARGE SCALE GENOMIC DNA]</scope>
    <source>
        <strain evidence="2 3">GH2-10</strain>
    </source>
</reference>
<dbReference type="AlphaFoldDB" id="A0A0F5LFB7"/>
<dbReference type="OrthoDB" id="7947539at2"/>
<sequence>MKFLPLVTGLLLMSPTAQSAEPHSVFTLRGTCQSFLVGNENLTSLCSGEVMQVVYTDSRMDLSIWTDDPNGRFFVLSGPASAENGNLALAVDQITKGEDGSGNNNVDRKALGKCLLAGDPTAGPAQYTCEATDTKGTTYTFSFLTDGTAPENMLD</sequence>
<comment type="caution">
    <text evidence="2">The sequence shown here is derived from an EMBL/GenBank/DDBJ whole genome shotgun (WGS) entry which is preliminary data.</text>
</comment>
<name>A0A0F5LFB7_9HYPH</name>
<dbReference type="EMBL" id="LAJG01000005">
    <property type="protein sequence ID" value="KKB81066.1"/>
    <property type="molecule type" value="Genomic_DNA"/>
</dbReference>
<dbReference type="Proteomes" id="UP000033514">
    <property type="component" value="Unassembled WGS sequence"/>
</dbReference>
<proteinExistence type="predicted"/>
<accession>A0A0F5LFB7</accession>
<keyword evidence="3" id="KW-1185">Reference proteome</keyword>
<feature type="chain" id="PRO_5002492097" evidence="1">
    <location>
        <begin position="20"/>
        <end position="155"/>
    </location>
</feature>
<keyword evidence="1" id="KW-0732">Signal</keyword>
<evidence type="ECO:0000313" key="3">
    <source>
        <dbReference type="Proteomes" id="UP000033514"/>
    </source>
</evidence>
<dbReference type="RefSeq" id="WP_046141413.1">
    <property type="nucleotide sequence ID" value="NZ_LAJG01000005.1"/>
</dbReference>
<dbReference type="PATRIC" id="fig|361041.3.peg.3903"/>
<evidence type="ECO:0000256" key="1">
    <source>
        <dbReference type="SAM" id="SignalP"/>
    </source>
</evidence>
<evidence type="ECO:0000313" key="2">
    <source>
        <dbReference type="EMBL" id="KKB81066.1"/>
    </source>
</evidence>
<organism evidence="2 3">
    <name type="scientific">Devosia soli</name>
    <dbReference type="NCBI Taxonomy" id="361041"/>
    <lineage>
        <taxon>Bacteria</taxon>
        <taxon>Pseudomonadati</taxon>
        <taxon>Pseudomonadota</taxon>
        <taxon>Alphaproteobacteria</taxon>
        <taxon>Hyphomicrobiales</taxon>
        <taxon>Devosiaceae</taxon>
        <taxon>Devosia</taxon>
    </lineage>
</organism>
<feature type="signal peptide" evidence="1">
    <location>
        <begin position="1"/>
        <end position="19"/>
    </location>
</feature>